<proteinExistence type="predicted"/>
<protein>
    <submittedName>
        <fullName evidence="2">Uncharacterized protein</fullName>
    </submittedName>
</protein>
<evidence type="ECO:0000313" key="2">
    <source>
        <dbReference type="EMBL" id="QNO55118.1"/>
    </source>
</evidence>
<evidence type="ECO:0000256" key="1">
    <source>
        <dbReference type="SAM" id="Phobius"/>
    </source>
</evidence>
<accession>A0A7G9Z4D4</accession>
<sequence length="45" mass="5349">MRAIKDREFVRDSLIMLVTSLLAGFLNYLYKLPMARLFPQRITVF</sequence>
<reference evidence="2" key="1">
    <citation type="submission" date="2020-06" db="EMBL/GenBank/DDBJ databases">
        <title>Unique genomic features of the anaerobic methanotrophic archaea.</title>
        <authorList>
            <person name="Chadwick G.L."/>
            <person name="Skennerton C.T."/>
            <person name="Laso-Perez R."/>
            <person name="Leu A.O."/>
            <person name="Speth D.R."/>
            <person name="Yu H."/>
            <person name="Morgan-Lang C."/>
            <person name="Hatzenpichler R."/>
            <person name="Goudeau D."/>
            <person name="Malmstrom R."/>
            <person name="Brazelton W.J."/>
            <person name="Woyke T."/>
            <person name="Hallam S.J."/>
            <person name="Tyson G.W."/>
            <person name="Wegener G."/>
            <person name="Boetius A."/>
            <person name="Orphan V."/>
        </authorList>
    </citation>
    <scope>NUCLEOTIDE SEQUENCE</scope>
</reference>
<name>A0A7G9Z4D4_9EURY</name>
<dbReference type="EMBL" id="MT631603">
    <property type="protein sequence ID" value="QNO55118.1"/>
    <property type="molecule type" value="Genomic_DNA"/>
</dbReference>
<gene>
    <name evidence="2" type="ORF">MNNOGLJF_00032</name>
</gene>
<keyword evidence="1" id="KW-0472">Membrane</keyword>
<organism evidence="2">
    <name type="scientific">Candidatus Methanophaga sp. ANME-1 ERB7</name>
    <dbReference type="NCBI Taxonomy" id="2759913"/>
    <lineage>
        <taxon>Archaea</taxon>
        <taxon>Methanobacteriati</taxon>
        <taxon>Methanobacteriota</taxon>
        <taxon>Stenosarchaea group</taxon>
        <taxon>Methanomicrobia</taxon>
        <taxon>Candidatus Methanophagales</taxon>
        <taxon>Candidatus Methanophagaceae</taxon>
        <taxon>Candidatus Methanophaga</taxon>
    </lineage>
</organism>
<keyword evidence="1" id="KW-1133">Transmembrane helix</keyword>
<dbReference type="AlphaFoldDB" id="A0A7G9Z4D4"/>
<feature type="transmembrane region" description="Helical" evidence="1">
    <location>
        <begin position="12"/>
        <end position="30"/>
    </location>
</feature>
<keyword evidence="1" id="KW-0812">Transmembrane</keyword>